<dbReference type="SUPFAM" id="SSF52821">
    <property type="entry name" value="Rhodanese/Cell cycle control phosphatase"/>
    <property type="match status" value="2"/>
</dbReference>
<dbReference type="Pfam" id="PF00581">
    <property type="entry name" value="Rhodanese"/>
    <property type="match status" value="2"/>
</dbReference>
<dbReference type="GO" id="GO:0016740">
    <property type="term" value="F:transferase activity"/>
    <property type="evidence" value="ECO:0007669"/>
    <property type="project" value="UniProtKB-KW"/>
</dbReference>
<dbReference type="PANTHER" id="PTHR11364:SF27">
    <property type="entry name" value="SULFURTRANSFERASE"/>
    <property type="match status" value="1"/>
</dbReference>
<accession>A0ABU3LG15</accession>
<feature type="domain" description="Rhodanese" evidence="3">
    <location>
        <begin position="22"/>
        <end position="139"/>
    </location>
</feature>
<evidence type="ECO:0000256" key="1">
    <source>
        <dbReference type="ARBA" id="ARBA00022679"/>
    </source>
</evidence>
<dbReference type="Gene3D" id="3.40.250.10">
    <property type="entry name" value="Rhodanese-like domain"/>
    <property type="match status" value="2"/>
</dbReference>
<dbReference type="InterPro" id="IPR045078">
    <property type="entry name" value="TST/MPST-like"/>
</dbReference>
<dbReference type="Proteomes" id="UP001257277">
    <property type="component" value="Unassembled WGS sequence"/>
</dbReference>
<evidence type="ECO:0000313" key="4">
    <source>
        <dbReference type="EMBL" id="MDT7831987.1"/>
    </source>
</evidence>
<dbReference type="InterPro" id="IPR001763">
    <property type="entry name" value="Rhodanese-like_dom"/>
</dbReference>
<gene>
    <name evidence="4" type="ORF">RQM59_06325</name>
</gene>
<dbReference type="CDD" id="cd01449">
    <property type="entry name" value="TST_Repeat_2"/>
    <property type="match status" value="1"/>
</dbReference>
<dbReference type="InterPro" id="IPR036873">
    <property type="entry name" value="Rhodanese-like_dom_sf"/>
</dbReference>
<keyword evidence="1 4" id="KW-0808">Transferase</keyword>
<organism evidence="4 5">
    <name type="scientific">Asprobacillus argus</name>
    <dbReference type="NCBI Taxonomy" id="3076534"/>
    <lineage>
        <taxon>Bacteria</taxon>
        <taxon>Pseudomonadati</taxon>
        <taxon>Bacteroidota</taxon>
        <taxon>Flavobacteriia</taxon>
        <taxon>Flavobacteriales</taxon>
        <taxon>Flavobacteriaceae</taxon>
        <taxon>Asprobacillus</taxon>
    </lineage>
</organism>
<evidence type="ECO:0000259" key="3">
    <source>
        <dbReference type="PROSITE" id="PS50206"/>
    </source>
</evidence>
<dbReference type="RefSeq" id="WP_349241240.1">
    <property type="nucleotide sequence ID" value="NZ_JAVTTO010000002.1"/>
</dbReference>
<comment type="caution">
    <text evidence="4">The sequence shown here is derived from an EMBL/GenBank/DDBJ whole genome shotgun (WGS) entry which is preliminary data.</text>
</comment>
<dbReference type="PROSITE" id="PS50206">
    <property type="entry name" value="RHODANESE_3"/>
    <property type="match status" value="2"/>
</dbReference>
<reference evidence="4 5" key="1">
    <citation type="submission" date="2023-09" db="EMBL/GenBank/DDBJ databases">
        <title>Novel taxa isolated from Blanes Bay.</title>
        <authorList>
            <person name="Rey-Velasco X."/>
            <person name="Lucena T."/>
        </authorList>
    </citation>
    <scope>NUCLEOTIDE SEQUENCE [LARGE SCALE GENOMIC DNA]</scope>
    <source>
        <strain evidence="4 5">S356</strain>
    </source>
</reference>
<sequence length="283" mass="31520">MSELLKIPSSLVSAHWLHTHMNASNLIVLDATLPKVTVKKIHEDQAKKQIPNARFFDIKNVFSDEKGQFPNTMLSSNDFEKQVQNLGINKDSCIVVYDDHGIYSSPRTWWSFKAMGFQNIGVLDGGLPGWKSEGFEVEDPDEKIYSQGNFEATSLKKMFVDKKAVLRSIYDSNKLLLDARSTGRFYGTAKEPREGVRSGHIPNSKSFPYAEVLSSEGLKSKEELQILYEGINPNSNEMIFSCGTGITACVLALAADVSGYSGMTIYDGSWTEWGSILDLPIEK</sequence>
<name>A0ABU3LG15_9FLAO</name>
<keyword evidence="5" id="KW-1185">Reference proteome</keyword>
<protein>
    <submittedName>
        <fullName evidence="4">Sulfurtransferase</fullName>
        <ecNumber evidence="4">2.8.1.-</ecNumber>
    </submittedName>
</protein>
<dbReference type="EC" id="2.8.1.-" evidence="4"/>
<dbReference type="SMART" id="SM00450">
    <property type="entry name" value="RHOD"/>
    <property type="match status" value="2"/>
</dbReference>
<dbReference type="EMBL" id="JAVTTO010000002">
    <property type="protein sequence ID" value="MDT7831987.1"/>
    <property type="molecule type" value="Genomic_DNA"/>
</dbReference>
<feature type="domain" description="Rhodanese" evidence="3">
    <location>
        <begin position="170"/>
        <end position="282"/>
    </location>
</feature>
<evidence type="ECO:0000256" key="2">
    <source>
        <dbReference type="ARBA" id="ARBA00022737"/>
    </source>
</evidence>
<evidence type="ECO:0000313" key="5">
    <source>
        <dbReference type="Proteomes" id="UP001257277"/>
    </source>
</evidence>
<dbReference type="PANTHER" id="PTHR11364">
    <property type="entry name" value="THIOSULFATE SULFERTANSFERASE"/>
    <property type="match status" value="1"/>
</dbReference>
<keyword evidence="2" id="KW-0677">Repeat</keyword>
<dbReference type="CDD" id="cd01448">
    <property type="entry name" value="TST_Repeat_1"/>
    <property type="match status" value="1"/>
</dbReference>
<proteinExistence type="predicted"/>